<keyword evidence="3" id="KW-1185">Reference proteome</keyword>
<organism evidence="2 3">
    <name type="scientific">Terrimesophilobacter mesophilus</name>
    <dbReference type="NCBI Taxonomy" id="433647"/>
    <lineage>
        <taxon>Bacteria</taxon>
        <taxon>Bacillati</taxon>
        <taxon>Actinomycetota</taxon>
        <taxon>Actinomycetes</taxon>
        <taxon>Micrococcales</taxon>
        <taxon>Microbacteriaceae</taxon>
        <taxon>Terrimesophilobacter</taxon>
    </lineage>
</organism>
<protein>
    <submittedName>
        <fullName evidence="2">Uncharacterized protein</fullName>
    </submittedName>
</protein>
<feature type="region of interest" description="Disordered" evidence="1">
    <location>
        <begin position="1"/>
        <end position="23"/>
    </location>
</feature>
<evidence type="ECO:0000313" key="2">
    <source>
        <dbReference type="EMBL" id="TFB79882.1"/>
    </source>
</evidence>
<dbReference type="Proteomes" id="UP000298488">
    <property type="component" value="Unassembled WGS sequence"/>
</dbReference>
<evidence type="ECO:0000256" key="1">
    <source>
        <dbReference type="SAM" id="MobiDB-lite"/>
    </source>
</evidence>
<name>A0A4R8VCQ3_9MICO</name>
<feature type="compositionally biased region" description="Polar residues" evidence="1">
    <location>
        <begin position="8"/>
        <end position="18"/>
    </location>
</feature>
<gene>
    <name evidence="2" type="ORF">E3N84_07395</name>
</gene>
<reference evidence="2 3" key="1">
    <citation type="submission" date="2019-03" db="EMBL/GenBank/DDBJ databases">
        <title>Genomics of glacier-inhabiting Cryobacterium strains.</title>
        <authorList>
            <person name="Liu Q."/>
            <person name="Xin Y.-H."/>
        </authorList>
    </citation>
    <scope>NUCLEOTIDE SEQUENCE [LARGE SCALE GENOMIC DNA]</scope>
    <source>
        <strain evidence="2 3">CGMCC 1.10440</strain>
    </source>
</reference>
<dbReference type="OrthoDB" id="5380150at2"/>
<accession>A0A4R8VCQ3</accession>
<dbReference type="AlphaFoldDB" id="A0A4R8VCQ3"/>
<comment type="caution">
    <text evidence="2">The sequence shown here is derived from an EMBL/GenBank/DDBJ whole genome shotgun (WGS) entry which is preliminary data.</text>
</comment>
<dbReference type="EMBL" id="SOFI01000003">
    <property type="protein sequence ID" value="TFB79882.1"/>
    <property type="molecule type" value="Genomic_DNA"/>
</dbReference>
<dbReference type="RefSeq" id="WP_134542251.1">
    <property type="nucleotide sequence ID" value="NZ_JACHBP010000001.1"/>
</dbReference>
<sequence length="107" mass="11369">MTEPEASSPDQAPTTATPLTGEEGGLWRVHTIGSLHSFDLDAGTVERLPGAGAAVIDFPGSHPLLEIIHCTVGAGGYWAIESDDPRFSYLAHTSSTISHIERVERDS</sequence>
<proteinExistence type="predicted"/>
<evidence type="ECO:0000313" key="3">
    <source>
        <dbReference type="Proteomes" id="UP000298488"/>
    </source>
</evidence>